<gene>
    <name evidence="3" type="ORF">GCM10025869_18830</name>
</gene>
<keyword evidence="1" id="KW-1133">Transmembrane helix</keyword>
<comment type="caution">
    <text evidence="3">The sequence shown here is derived from an EMBL/GenBank/DDBJ whole genome shotgun (WGS) entry which is preliminary data.</text>
</comment>
<dbReference type="EMBL" id="BSVA01000001">
    <property type="protein sequence ID" value="GMA91354.1"/>
    <property type="molecule type" value="Genomic_DNA"/>
</dbReference>
<organism evidence="3 4">
    <name type="scientific">Homoserinibacter gongjuensis</name>
    <dbReference type="NCBI Taxonomy" id="1162968"/>
    <lineage>
        <taxon>Bacteria</taxon>
        <taxon>Bacillati</taxon>
        <taxon>Actinomycetota</taxon>
        <taxon>Actinomycetes</taxon>
        <taxon>Micrococcales</taxon>
        <taxon>Microbacteriaceae</taxon>
        <taxon>Homoserinibacter</taxon>
    </lineage>
</organism>
<reference evidence="4" key="1">
    <citation type="journal article" date="2019" name="Int. J. Syst. Evol. Microbiol.">
        <title>The Global Catalogue of Microorganisms (GCM) 10K type strain sequencing project: providing services to taxonomists for standard genome sequencing and annotation.</title>
        <authorList>
            <consortium name="The Broad Institute Genomics Platform"/>
            <consortium name="The Broad Institute Genome Sequencing Center for Infectious Disease"/>
            <person name="Wu L."/>
            <person name="Ma J."/>
        </authorList>
    </citation>
    <scope>NUCLEOTIDE SEQUENCE [LARGE SCALE GENOMIC DNA]</scope>
    <source>
        <strain evidence="4">NBRC 108755</strain>
    </source>
</reference>
<feature type="domain" description="Htaa" evidence="2">
    <location>
        <begin position="2"/>
        <end position="104"/>
    </location>
</feature>
<protein>
    <recommendedName>
        <fullName evidence="2">Htaa domain-containing protein</fullName>
    </recommendedName>
</protein>
<keyword evidence="4" id="KW-1185">Reference proteome</keyword>
<evidence type="ECO:0000313" key="4">
    <source>
        <dbReference type="Proteomes" id="UP001157069"/>
    </source>
</evidence>
<evidence type="ECO:0000256" key="1">
    <source>
        <dbReference type="SAM" id="Phobius"/>
    </source>
</evidence>
<proteinExistence type="predicted"/>
<dbReference type="Pfam" id="PF04213">
    <property type="entry name" value="HtaA"/>
    <property type="match status" value="1"/>
</dbReference>
<accession>A0ABQ6JW76</accession>
<evidence type="ECO:0000313" key="3">
    <source>
        <dbReference type="EMBL" id="GMA91354.1"/>
    </source>
</evidence>
<feature type="transmembrane region" description="Helical" evidence="1">
    <location>
        <begin position="118"/>
        <end position="143"/>
    </location>
</feature>
<dbReference type="InterPro" id="IPR007331">
    <property type="entry name" value="Htaa"/>
</dbReference>
<keyword evidence="1" id="KW-0812">Transmembrane</keyword>
<evidence type="ECO:0000259" key="2">
    <source>
        <dbReference type="Pfam" id="PF04213"/>
    </source>
</evidence>
<dbReference type="Proteomes" id="UP001157069">
    <property type="component" value="Unassembled WGS sequence"/>
</dbReference>
<name>A0ABQ6JW76_9MICO</name>
<keyword evidence="1" id="KW-0472">Membrane</keyword>
<sequence length="150" mass="15735">MEFSGAVRFTGHGGVLDTTVENPRLVLEGDRGVLRLDVHGTTQAGDAVDEKSVAFAELDLAAAERSQDGDVLTVTEIPAVLTADGSAAFGTYEPNEVLDPITLTATVDGDCRAFAQSWPLWATMLIVALAVLGLIGAIVVVVLRRRSLSA</sequence>